<dbReference type="RefSeq" id="WP_066391867.1">
    <property type="nucleotide sequence ID" value="NZ_JAGIKZ010000040.1"/>
</dbReference>
<evidence type="ECO:0000313" key="3">
    <source>
        <dbReference type="EMBL" id="MBP2243272.1"/>
    </source>
</evidence>
<protein>
    <recommendedName>
        <fullName evidence="5">DUF1835 domain-containing protein</fullName>
    </recommendedName>
</protein>
<reference evidence="3 4" key="1">
    <citation type="submission" date="2021-03" db="EMBL/GenBank/DDBJ databases">
        <title>Genomic Encyclopedia of Type Strains, Phase IV (KMG-IV): sequencing the most valuable type-strain genomes for metagenomic binning, comparative biology and taxonomic classification.</title>
        <authorList>
            <person name="Goeker M."/>
        </authorList>
    </citation>
    <scope>NUCLEOTIDE SEQUENCE [LARGE SCALE GENOMIC DNA]</scope>
    <source>
        <strain evidence="3 4">DSM 26675</strain>
    </source>
</reference>
<feature type="domain" description="DUF3658" evidence="2">
    <location>
        <begin position="230"/>
        <end position="345"/>
    </location>
</feature>
<organism evidence="3 4">
    <name type="scientific">Cytobacillus eiseniae</name>
    <dbReference type="NCBI Taxonomy" id="762947"/>
    <lineage>
        <taxon>Bacteria</taxon>
        <taxon>Bacillati</taxon>
        <taxon>Bacillota</taxon>
        <taxon>Bacilli</taxon>
        <taxon>Bacillales</taxon>
        <taxon>Bacillaceae</taxon>
        <taxon>Cytobacillus</taxon>
    </lineage>
</organism>
<keyword evidence="4" id="KW-1185">Reference proteome</keyword>
<comment type="caution">
    <text evidence="3">The sequence shown here is derived from an EMBL/GenBank/DDBJ whole genome shotgun (WGS) entry which is preliminary data.</text>
</comment>
<gene>
    <name evidence="3" type="ORF">J2Z40_003871</name>
</gene>
<evidence type="ECO:0000259" key="2">
    <source>
        <dbReference type="Pfam" id="PF12395"/>
    </source>
</evidence>
<dbReference type="InterPro" id="IPR014973">
    <property type="entry name" value="DUF1835"/>
</dbReference>
<evidence type="ECO:0008006" key="5">
    <source>
        <dbReference type="Google" id="ProtNLM"/>
    </source>
</evidence>
<feature type="domain" description="DUF1835" evidence="1">
    <location>
        <begin position="72"/>
        <end position="193"/>
    </location>
</feature>
<proteinExistence type="predicted"/>
<name>A0ABS4RNA6_9BACI</name>
<dbReference type="EMBL" id="JAGIKZ010000040">
    <property type="protein sequence ID" value="MBP2243272.1"/>
    <property type="molecule type" value="Genomic_DNA"/>
</dbReference>
<dbReference type="Pfam" id="PF08874">
    <property type="entry name" value="DUF1835"/>
    <property type="match status" value="1"/>
</dbReference>
<dbReference type="Proteomes" id="UP001519293">
    <property type="component" value="Unassembled WGS sequence"/>
</dbReference>
<evidence type="ECO:0000313" key="4">
    <source>
        <dbReference type="Proteomes" id="UP001519293"/>
    </source>
</evidence>
<dbReference type="Pfam" id="PF12395">
    <property type="entry name" value="DUF3658"/>
    <property type="match status" value="1"/>
</dbReference>
<evidence type="ECO:0000259" key="1">
    <source>
        <dbReference type="Pfam" id="PF08874"/>
    </source>
</evidence>
<dbReference type="InterPro" id="IPR022123">
    <property type="entry name" value="DUF3658"/>
</dbReference>
<sequence>MEIDQLKKAIKELPEEEAKSLLFGVLLRMDLLRETDYSESKFISDIENIYEMVFELSKERADKNQENNVQMIHILFGDSPAGSLKYALKKMDVSKEEMVISFWDMFSIGPLWNLHEKAGLEARFAFMKQVMNDEMDEFRDYQQRFTETVHQINSIPADRPITIWVADNAHEQTGLRFVMHLLKNKTNNIQVINATKRYAEKFNRPDIEYIVRQTGEIPPEKLQVIYEESKANASLPPHERMELEEEWGALADTKATLRIWRNEKIRAVEEDYYDQYMINLAKKLQTERERENEPEAFMKSARLIGEVIGHLDQYLGDSFVEYRLRKLIEKGVFEMEGNLKAMRYYSVRLNNEE</sequence>
<accession>A0ABS4RNA6</accession>